<protein>
    <submittedName>
        <fullName evidence="2">Type IV secretion system protein VirD4</fullName>
    </submittedName>
</protein>
<dbReference type="STRING" id="155865.SAMN05216515_1344"/>
<dbReference type="GO" id="GO:0016020">
    <property type="term" value="C:membrane"/>
    <property type="evidence" value="ECO:0007669"/>
    <property type="project" value="InterPro"/>
</dbReference>
<keyword evidence="1" id="KW-1133">Transmembrane helix</keyword>
<feature type="transmembrane region" description="Helical" evidence="1">
    <location>
        <begin position="9"/>
        <end position="31"/>
    </location>
</feature>
<accession>A0A1I7I4K0</accession>
<reference evidence="2 3" key="1">
    <citation type="submission" date="2016-10" db="EMBL/GenBank/DDBJ databases">
        <authorList>
            <person name="de Groot N.N."/>
        </authorList>
    </citation>
    <scope>NUCLEOTIDE SEQUENCE [LARGE SCALE GENOMIC DNA]</scope>
    <source>
        <strain evidence="2 3">KHGC13</strain>
    </source>
</reference>
<keyword evidence="1" id="KW-0472">Membrane</keyword>
<sequence length="186" mass="21331">MNTTDKKNILLGSVIGVIPVIWAALIAAPYMRNGLLEHMDELSGAFRQPFQIRITENTLRTILFFLVIYAVSIGIWLSTRRNYRRGEEHGSAKWGDPKTLNKRYADRIPENNKLLTRNVRIGLNGRKHRRNLNVMVIGGSGAGKTRFYCKPNVMQCGESSLVVLDPKGETNYSHFFITFFQRREMQ</sequence>
<proteinExistence type="predicted"/>
<feature type="transmembrane region" description="Helical" evidence="1">
    <location>
        <begin position="59"/>
        <end position="77"/>
    </location>
</feature>
<keyword evidence="3" id="KW-1185">Reference proteome</keyword>
<gene>
    <name evidence="2" type="ORF">SAMN05216508_13121</name>
</gene>
<dbReference type="AlphaFoldDB" id="A0A1I7I4K0"/>
<organism evidence="2 3">
    <name type="scientific">Eubacterium pyruvativorans</name>
    <dbReference type="NCBI Taxonomy" id="155865"/>
    <lineage>
        <taxon>Bacteria</taxon>
        <taxon>Bacillati</taxon>
        <taxon>Bacillota</taxon>
        <taxon>Clostridia</taxon>
        <taxon>Eubacteriales</taxon>
        <taxon>Eubacteriaceae</taxon>
        <taxon>Eubacterium</taxon>
    </lineage>
</organism>
<dbReference type="InterPro" id="IPR003688">
    <property type="entry name" value="TraG/VirD4"/>
</dbReference>
<dbReference type="EMBL" id="FPBT01000031">
    <property type="protein sequence ID" value="SFU67855.1"/>
    <property type="molecule type" value="Genomic_DNA"/>
</dbReference>
<keyword evidence="1" id="KW-0812">Transmembrane</keyword>
<dbReference type="CDD" id="cd01127">
    <property type="entry name" value="TrwB_TraG_TraD_VirD4"/>
    <property type="match status" value="1"/>
</dbReference>
<dbReference type="RefSeq" id="WP_090472010.1">
    <property type="nucleotide sequence ID" value="NZ_FOWF01000034.1"/>
</dbReference>
<dbReference type="Pfam" id="PF02534">
    <property type="entry name" value="T4SS-DNA_transf"/>
    <property type="match status" value="1"/>
</dbReference>
<dbReference type="Proteomes" id="UP000198817">
    <property type="component" value="Unassembled WGS sequence"/>
</dbReference>
<evidence type="ECO:0000313" key="2">
    <source>
        <dbReference type="EMBL" id="SFU67855.1"/>
    </source>
</evidence>
<evidence type="ECO:0000256" key="1">
    <source>
        <dbReference type="SAM" id="Phobius"/>
    </source>
</evidence>
<evidence type="ECO:0000313" key="3">
    <source>
        <dbReference type="Proteomes" id="UP000198817"/>
    </source>
</evidence>
<name>A0A1I7I4K0_9FIRM</name>